<dbReference type="EMBL" id="JAFMYW010000001">
    <property type="protein sequence ID" value="MBO0947282.1"/>
    <property type="molecule type" value="Genomic_DNA"/>
</dbReference>
<keyword evidence="2" id="KW-1185">Reference proteome</keyword>
<dbReference type="RefSeq" id="WP_207327198.1">
    <property type="nucleotide sequence ID" value="NZ_JAFMYW010000001.1"/>
</dbReference>
<dbReference type="Pfam" id="PF25681">
    <property type="entry name" value="Phage_TTP_17"/>
    <property type="match status" value="1"/>
</dbReference>
<evidence type="ECO:0000313" key="2">
    <source>
        <dbReference type="Proteomes" id="UP000664628"/>
    </source>
</evidence>
<evidence type="ECO:0000313" key="1">
    <source>
        <dbReference type="EMBL" id="MBO0947282.1"/>
    </source>
</evidence>
<reference evidence="1 2" key="1">
    <citation type="submission" date="2021-03" db="EMBL/GenBank/DDBJ databases">
        <title>Fibrella sp. HMF5405 genome sequencing and assembly.</title>
        <authorList>
            <person name="Kang H."/>
            <person name="Kim H."/>
            <person name="Bae S."/>
            <person name="Joh K."/>
        </authorList>
    </citation>
    <scope>NUCLEOTIDE SEQUENCE [LARGE SCALE GENOMIC DNA]</scope>
    <source>
        <strain evidence="1 2">HMF5405</strain>
    </source>
</reference>
<proteinExistence type="predicted"/>
<dbReference type="Proteomes" id="UP000664628">
    <property type="component" value="Unassembled WGS sequence"/>
</dbReference>
<name>A0ABS3JEI8_9BACT</name>
<gene>
    <name evidence="1" type="ORF">J2I46_01725</name>
</gene>
<comment type="caution">
    <text evidence="1">The sequence shown here is derived from an EMBL/GenBank/DDBJ whole genome shotgun (WGS) entry which is preliminary data.</text>
</comment>
<sequence length="172" mass="18020">MSTLTYGIAKIEYAPIPNDGAVPTTGWLIFGNTKEGTGKLDMADGTKTEFRVEENAQAIKIVTTPGAITASFEIADADIDSMPTLFGGQVGSAGTPVVKTWNMPANPLNPELALKITTLEGFIIVMPRGQWAPKISGDLSRTGLLGIPVVVTALAPIKTDIGPLQLIKKSAA</sequence>
<protein>
    <recommendedName>
        <fullName evidence="3">Phage tail protein</fullName>
    </recommendedName>
</protein>
<accession>A0ABS3JEI8</accession>
<evidence type="ECO:0008006" key="3">
    <source>
        <dbReference type="Google" id="ProtNLM"/>
    </source>
</evidence>
<dbReference type="InterPro" id="IPR058154">
    <property type="entry name" value="Bxb1_TTP-like"/>
</dbReference>
<organism evidence="1 2">
    <name type="scientific">Fibrella forsythiae</name>
    <dbReference type="NCBI Taxonomy" id="2817061"/>
    <lineage>
        <taxon>Bacteria</taxon>
        <taxon>Pseudomonadati</taxon>
        <taxon>Bacteroidota</taxon>
        <taxon>Cytophagia</taxon>
        <taxon>Cytophagales</taxon>
        <taxon>Spirosomataceae</taxon>
        <taxon>Fibrella</taxon>
    </lineage>
</organism>